<organism evidence="1 2">
    <name type="scientific">Zarea fungicola</name>
    <dbReference type="NCBI Taxonomy" id="93591"/>
    <lineage>
        <taxon>Eukaryota</taxon>
        <taxon>Fungi</taxon>
        <taxon>Dikarya</taxon>
        <taxon>Ascomycota</taxon>
        <taxon>Pezizomycotina</taxon>
        <taxon>Sordariomycetes</taxon>
        <taxon>Hypocreomycetidae</taxon>
        <taxon>Hypocreales</taxon>
        <taxon>Cordycipitaceae</taxon>
        <taxon>Zarea</taxon>
    </lineage>
</organism>
<reference evidence="1" key="1">
    <citation type="submission" date="2022-08" db="EMBL/GenBank/DDBJ databases">
        <title>Genome Sequence of Lecanicillium fungicola.</title>
        <authorList>
            <person name="Buettner E."/>
        </authorList>
    </citation>
    <scope>NUCLEOTIDE SEQUENCE</scope>
    <source>
        <strain evidence="1">Babe33</strain>
    </source>
</reference>
<comment type="caution">
    <text evidence="1">The sequence shown here is derived from an EMBL/GenBank/DDBJ whole genome shotgun (WGS) entry which is preliminary data.</text>
</comment>
<accession>A0ACC1NRX0</accession>
<dbReference type="Proteomes" id="UP001143910">
    <property type="component" value="Unassembled WGS sequence"/>
</dbReference>
<evidence type="ECO:0000313" key="2">
    <source>
        <dbReference type="Proteomes" id="UP001143910"/>
    </source>
</evidence>
<gene>
    <name evidence="1" type="ORF">NQ176_g1766</name>
</gene>
<name>A0ACC1NRX0_9HYPO</name>
<keyword evidence="2" id="KW-1185">Reference proteome</keyword>
<evidence type="ECO:0000313" key="1">
    <source>
        <dbReference type="EMBL" id="KAJ2981853.1"/>
    </source>
</evidence>
<sequence>MALMQKPTDITAHEDLATQRTVPDGGINAWLVVAGTWCVSFCTYGWINSIGVFQEYYQNIAFKEYSPSTIAWIPSLQIFFMTFMGPVVGALSDRYGPRCLLLVGSLLHVTGLMMASISHEYYQILLSQGFCSAFGISIIFQPALVCVSGFFDKKRGIAFGILATGSSAGGVCFPILVSHLIQEVGFGWSMRISSFIILILLVTANVTVRAFNKPRPHLLSLRQAIRPFRETPFLLLFTGLVLFTFGFYVPINYISVEAAASGMSQSVVQYLVAILNGASLFGRLGSGLAGDTFGHYNVFIIVCYITGVLILGMWLPAANTTVRIAFACLFGFFSGAYVAMIPALVVQISPLDEHGFRIGLAFFSQTVGGLTTNPISGAILGQHENWTNPKILSGVFCVAGTTLVLAARIRKTGLRFATVF</sequence>
<protein>
    <submittedName>
        <fullName evidence="1">Uncharacterized protein</fullName>
    </submittedName>
</protein>
<proteinExistence type="predicted"/>
<dbReference type="EMBL" id="JANJQO010000107">
    <property type="protein sequence ID" value="KAJ2981853.1"/>
    <property type="molecule type" value="Genomic_DNA"/>
</dbReference>